<dbReference type="GeneID" id="23447763"/>
<sequence>MTLIKIPHDDVQEIFRAYEPSPEILELATAPIAPAKLIAEATHRALFSDAVMFIAHALPIRESVWWAVCCADTRMDWNEDETNAVRAARAWVHTPDETSRRFAEQMIDKAGLDTGAGWVAQAAFWSGGSMIKPEDPVVPPPPYLYAQAVAGSVNLCAVLPDGEHAQSRYHEFIDMGLNIASGGNGKR</sequence>
<dbReference type="RefSeq" id="WP_004744251.1">
    <property type="nucleotide sequence ID" value="NZ_CAWMQV010000104.1"/>
</dbReference>
<organism evidence="1">
    <name type="scientific">Vibrio splendidus</name>
    <dbReference type="NCBI Taxonomy" id="29497"/>
    <lineage>
        <taxon>Bacteria</taxon>
        <taxon>Pseudomonadati</taxon>
        <taxon>Pseudomonadota</taxon>
        <taxon>Gammaproteobacteria</taxon>
        <taxon>Vibrionales</taxon>
        <taxon>Vibrionaceae</taxon>
        <taxon>Vibrio</taxon>
    </lineage>
</organism>
<protein>
    <submittedName>
        <fullName evidence="1">Twin-arginine transLocation/Qualifiers pathwaysignal</fullName>
    </submittedName>
</protein>
<name>A0A0H3ZR38_VIBSP</name>
<dbReference type="PATRIC" id="fig|29497.9.peg.3593"/>
<dbReference type="EMBL" id="KP795610">
    <property type="protein sequence ID" value="AKN38710.1"/>
    <property type="molecule type" value="Genomic_DNA"/>
</dbReference>
<dbReference type="GeneID" id="78078828"/>
<dbReference type="Pfam" id="PF22011">
    <property type="entry name" value="DUF6931"/>
    <property type="match status" value="1"/>
</dbReference>
<reference evidence="1" key="1">
    <citation type="journal article" date="2015" name="MBio">
        <title>Eco-Evolutionary Dynamics of Episomes among Ecologically Cohesive Bacterial Populations.</title>
        <authorList>
            <person name="Xue H."/>
            <person name="Cordero O.X."/>
            <person name="Camas F.M."/>
            <person name="Trimble W."/>
            <person name="Meyer F."/>
            <person name="Guglielmini J."/>
            <person name="Rocha E.P."/>
            <person name="Polz M.F."/>
        </authorList>
    </citation>
    <scope>NUCLEOTIDE SEQUENCE</scope>
    <source>
        <strain evidence="1">1F_145</strain>
    </source>
</reference>
<dbReference type="InterPro" id="IPR053855">
    <property type="entry name" value="DUF6931"/>
</dbReference>
<accession>A0A0H3ZR38</accession>
<proteinExistence type="predicted"/>
<evidence type="ECO:0000313" key="1">
    <source>
        <dbReference type="EMBL" id="AKN38710.1"/>
    </source>
</evidence>
<dbReference type="AlphaFoldDB" id="A0A0H3ZR38"/>